<proteinExistence type="predicted"/>
<accession>A0A5K0U7K8</accession>
<dbReference type="EMBL" id="UPSH01000001">
    <property type="protein sequence ID" value="VBB17745.1"/>
    <property type="molecule type" value="Genomic_DNA"/>
</dbReference>
<evidence type="ECO:0000313" key="1">
    <source>
        <dbReference type="EMBL" id="VBB17745.1"/>
    </source>
</evidence>
<dbReference type="Proteomes" id="UP000594342">
    <property type="component" value="Unassembled WGS sequence"/>
</dbReference>
<reference evidence="1 2" key="1">
    <citation type="submission" date="2018-10" db="EMBL/GenBank/DDBJ databases">
        <authorList>
            <consortium name="IHU Genomes"/>
        </authorList>
    </citation>
    <scope>NUCLEOTIDE SEQUENCE [LARGE SCALE GENOMIC DNA]</scope>
    <source>
        <strain evidence="1 2">A1</strain>
    </source>
</reference>
<sequence length="265" mass="30081">MNRVRFQQVSNNVGMTSHDLGFFKRSPGTNTNCTSCSTTVCPTTDCQTTQQNACTHKGVGKFVRLQCNKLGFKVMYVVKESDDCCVEKVTCEVLYSVLCAEDKGCVSYSDLYYIEYVLPDMINTCSHIVGDIAITITEMSKLDIFRYEGKIRRYTSCCGDIYFIELADTHEVRILNPDMLMPKRESRPTNEGASGCDCCSRTDGYVDRQKSSCGGICPERTTHNNNFTNFNKVIIQGFSLDKLTSCECEKRYLHIHDFCYYGRRC</sequence>
<keyword evidence="2" id="KW-1185">Reference proteome</keyword>
<protein>
    <submittedName>
        <fullName evidence="1">Uncharacterized protein</fullName>
    </submittedName>
</protein>
<name>A0A5K0U7K8_9VIRU</name>
<evidence type="ECO:0000313" key="2">
    <source>
        <dbReference type="Proteomes" id="UP000594342"/>
    </source>
</evidence>
<gene>
    <name evidence="1" type="ORF">YASMINEVIRUS_208</name>
</gene>
<comment type="caution">
    <text evidence="1">The sequence shown here is derived from an EMBL/GenBank/DDBJ whole genome shotgun (WGS) entry which is preliminary data.</text>
</comment>
<organism evidence="1 2">
    <name type="scientific">Yasminevirus sp. GU-2018</name>
    <dbReference type="NCBI Taxonomy" id="2420051"/>
    <lineage>
        <taxon>Viruses</taxon>
        <taxon>Varidnaviria</taxon>
        <taxon>Bamfordvirae</taxon>
        <taxon>Nucleocytoviricota</taxon>
        <taxon>Megaviricetes</taxon>
        <taxon>Imitervirales</taxon>
        <taxon>Mimiviridae</taxon>
        <taxon>Klosneuvirinae</taxon>
        <taxon>Yasminevirus</taxon>
        <taxon>Yasminevirus saudimassiliense</taxon>
    </lineage>
</organism>